<dbReference type="InterPro" id="IPR009033">
    <property type="entry name" value="Calreticulin/calnexin_P_dom_sf"/>
</dbReference>
<keyword evidence="4" id="KW-0106">Calcium</keyword>
<keyword evidence="2" id="KW-0430">Lectin</keyword>
<feature type="region of interest" description="Disordered" evidence="7">
    <location>
        <begin position="36"/>
        <end position="80"/>
    </location>
</feature>
<evidence type="ECO:0000256" key="4">
    <source>
        <dbReference type="ARBA" id="ARBA00022837"/>
    </source>
</evidence>
<accession>A0A317Y0V5</accession>
<dbReference type="AlphaFoldDB" id="A0A317Y0V5"/>
<name>A0A317Y0V5_MAIZE</name>
<sequence length="131" mass="15237">MDSRDSAVPFPIIDCSANEEMQTDIIYEHWDILPPKQIKDPETKKGYDGIPKEIPDPDAKKPEDRDNEEDGEWTTHLPVPFPNKKKIKNPNYQGKWKAHMIDNLDFKDDPYIYAFDSLKYIGIEMWQVGVG</sequence>
<dbReference type="Pfam" id="PF00262">
    <property type="entry name" value="Calreticulin"/>
    <property type="match status" value="1"/>
</dbReference>
<dbReference type="GO" id="GO:0006457">
    <property type="term" value="P:protein folding"/>
    <property type="evidence" value="ECO:0007669"/>
    <property type="project" value="InterPro"/>
</dbReference>
<keyword evidence="3" id="KW-0862">Zinc</keyword>
<dbReference type="PRINTS" id="PR00626">
    <property type="entry name" value="CALRETICULIN"/>
</dbReference>
<keyword evidence="1" id="KW-0479">Metal-binding</keyword>
<proteinExistence type="inferred from homology"/>
<comment type="function">
    <text evidence="5">Molecular calcium-binding chaperone promoting folding, oligomeric assembly and quality control in the ER via the calreticulin/calnexin cycle. This lectin may interact transiently with almost all of the monoglucosylated glycoproteins that are synthesized in the ER.</text>
</comment>
<gene>
    <name evidence="8" type="primary">CRT_2</name>
    <name evidence="8" type="ORF">Zm00014a_038091</name>
</gene>
<evidence type="ECO:0000256" key="5">
    <source>
        <dbReference type="ARBA" id="ARBA00037091"/>
    </source>
</evidence>
<evidence type="ECO:0000256" key="1">
    <source>
        <dbReference type="ARBA" id="ARBA00022723"/>
    </source>
</evidence>
<evidence type="ECO:0000313" key="8">
    <source>
        <dbReference type="EMBL" id="PWZ52280.1"/>
    </source>
</evidence>
<evidence type="ECO:0000256" key="7">
    <source>
        <dbReference type="SAM" id="MobiDB-lite"/>
    </source>
</evidence>
<keyword evidence="6" id="KW-0143">Chaperone</keyword>
<dbReference type="GO" id="GO:0005509">
    <property type="term" value="F:calcium ion binding"/>
    <property type="evidence" value="ECO:0007669"/>
    <property type="project" value="InterPro"/>
</dbReference>
<dbReference type="InterPro" id="IPR001580">
    <property type="entry name" value="Calret/calnex"/>
</dbReference>
<evidence type="ECO:0000256" key="2">
    <source>
        <dbReference type="ARBA" id="ARBA00022734"/>
    </source>
</evidence>
<dbReference type="Gene3D" id="2.10.250.10">
    <property type="entry name" value="Calreticulin/calnexin, P domain"/>
    <property type="match status" value="1"/>
</dbReference>
<dbReference type="Proteomes" id="UP000251960">
    <property type="component" value="Chromosome 1"/>
</dbReference>
<comment type="similarity">
    <text evidence="6">Belongs to the calreticulin family.</text>
</comment>
<dbReference type="GO" id="GO:0030246">
    <property type="term" value="F:carbohydrate binding"/>
    <property type="evidence" value="ECO:0007669"/>
    <property type="project" value="UniProtKB-KW"/>
</dbReference>
<comment type="caution">
    <text evidence="8">The sequence shown here is derived from an EMBL/GenBank/DDBJ whole genome shotgun (WGS) entry which is preliminary data.</text>
</comment>
<keyword evidence="6" id="KW-0256">Endoplasmic reticulum</keyword>
<dbReference type="PANTHER" id="PTHR11073">
    <property type="entry name" value="CALRETICULIN AND CALNEXIN"/>
    <property type="match status" value="1"/>
</dbReference>
<organism evidence="8">
    <name type="scientific">Zea mays</name>
    <name type="common">Maize</name>
    <dbReference type="NCBI Taxonomy" id="4577"/>
    <lineage>
        <taxon>Eukaryota</taxon>
        <taxon>Viridiplantae</taxon>
        <taxon>Streptophyta</taxon>
        <taxon>Embryophyta</taxon>
        <taxon>Tracheophyta</taxon>
        <taxon>Spermatophyta</taxon>
        <taxon>Magnoliopsida</taxon>
        <taxon>Liliopsida</taxon>
        <taxon>Poales</taxon>
        <taxon>Poaceae</taxon>
        <taxon>PACMAD clade</taxon>
        <taxon>Panicoideae</taxon>
        <taxon>Andropogonodae</taxon>
        <taxon>Andropogoneae</taxon>
        <taxon>Tripsacinae</taxon>
        <taxon>Zea</taxon>
    </lineage>
</organism>
<dbReference type="GO" id="GO:0005783">
    <property type="term" value="C:endoplasmic reticulum"/>
    <property type="evidence" value="ECO:0007669"/>
    <property type="project" value="InterPro"/>
</dbReference>
<evidence type="ECO:0000256" key="6">
    <source>
        <dbReference type="RuleBase" id="RU362126"/>
    </source>
</evidence>
<protein>
    <submittedName>
        <fullName evidence="8">Calreticulin</fullName>
    </submittedName>
</protein>
<dbReference type="EMBL" id="NCVQ01000001">
    <property type="protein sequence ID" value="PWZ52280.1"/>
    <property type="molecule type" value="Genomic_DNA"/>
</dbReference>
<reference evidence="8" key="1">
    <citation type="journal article" date="2018" name="Nat. Genet.">
        <title>Extensive intraspecific gene order and gene structural variations between Mo17 and other maize genomes.</title>
        <authorList>
            <person name="Sun S."/>
            <person name="Zhou Y."/>
            <person name="Chen J."/>
            <person name="Shi J."/>
            <person name="Zhao H."/>
            <person name="Zhao H."/>
            <person name="Song W."/>
            <person name="Zhang M."/>
            <person name="Cui Y."/>
            <person name="Dong X."/>
            <person name="Liu H."/>
            <person name="Ma X."/>
            <person name="Jiao Y."/>
            <person name="Wang B."/>
            <person name="Wei X."/>
            <person name="Stein J.C."/>
            <person name="Glaubitz J.C."/>
            <person name="Lu F."/>
            <person name="Yu G."/>
            <person name="Liang C."/>
            <person name="Fengler K."/>
            <person name="Li B."/>
            <person name="Rafalski A."/>
            <person name="Schnable P.S."/>
            <person name="Ware D.H."/>
            <person name="Buckler E.S."/>
            <person name="Lai J."/>
        </authorList>
    </citation>
    <scope>NUCLEOTIDE SEQUENCE [LARGE SCALE GENOMIC DNA]</scope>
    <source>
        <tissue evidence="8">Seedling</tissue>
    </source>
</reference>
<dbReference type="GO" id="GO:0051082">
    <property type="term" value="F:unfolded protein binding"/>
    <property type="evidence" value="ECO:0007669"/>
    <property type="project" value="InterPro"/>
</dbReference>
<dbReference type="PANTHER" id="PTHR11073:SF2">
    <property type="entry name" value="CALRETICULIN"/>
    <property type="match status" value="1"/>
</dbReference>
<evidence type="ECO:0000256" key="3">
    <source>
        <dbReference type="ARBA" id="ARBA00022833"/>
    </source>
</evidence>
<feature type="compositionally biased region" description="Basic and acidic residues" evidence="7">
    <location>
        <begin position="36"/>
        <end position="64"/>
    </location>
</feature>
<dbReference type="SUPFAM" id="SSF63887">
    <property type="entry name" value="P-domain of calnexin/calreticulin"/>
    <property type="match status" value="1"/>
</dbReference>